<feature type="transmembrane region" description="Helical" evidence="9">
    <location>
        <begin position="307"/>
        <end position="326"/>
    </location>
</feature>
<proteinExistence type="evidence at transcript level"/>
<keyword evidence="8 9" id="KW-0807">Transducer</keyword>
<feature type="transmembrane region" description="Helical" evidence="9">
    <location>
        <begin position="39"/>
        <end position="57"/>
    </location>
</feature>
<feature type="transmembrane region" description="Helical" evidence="9">
    <location>
        <begin position="134"/>
        <end position="156"/>
    </location>
</feature>
<keyword evidence="5 9" id="KW-1133">Transmembrane helix</keyword>
<feature type="transmembrane region" description="Helical" evidence="9">
    <location>
        <begin position="273"/>
        <end position="295"/>
    </location>
</feature>
<dbReference type="Pfam" id="PF02949">
    <property type="entry name" value="7tm_6"/>
    <property type="match status" value="1"/>
</dbReference>
<dbReference type="AlphaFoldDB" id="A0A097IYK8"/>
<dbReference type="GO" id="GO:0005886">
    <property type="term" value="C:plasma membrane"/>
    <property type="evidence" value="ECO:0007669"/>
    <property type="project" value="UniProtKB-SubCell"/>
</dbReference>
<dbReference type="InterPro" id="IPR004117">
    <property type="entry name" value="7tm6_olfct_rcpt"/>
</dbReference>
<keyword evidence="3 9" id="KW-0812">Transmembrane</keyword>
<keyword evidence="4 9" id="KW-0552">Olfaction</keyword>
<evidence type="ECO:0000256" key="6">
    <source>
        <dbReference type="ARBA" id="ARBA00023136"/>
    </source>
</evidence>
<name>A0A097IYK8_9NEOP</name>
<protein>
    <recommendedName>
        <fullName evidence="9">Odorant receptor</fullName>
    </recommendedName>
</protein>
<dbReference type="GO" id="GO:0004984">
    <property type="term" value="F:olfactory receptor activity"/>
    <property type="evidence" value="ECO:0007669"/>
    <property type="project" value="InterPro"/>
</dbReference>
<comment type="subcellular location">
    <subcellularLocation>
        <location evidence="9">Cell membrane</location>
        <topology evidence="9">Multi-pass membrane protein</topology>
    </subcellularLocation>
    <subcellularLocation>
        <location evidence="1">Membrane</location>
        <topology evidence="1">Multi-pass membrane protein</topology>
    </subcellularLocation>
</comment>
<dbReference type="PANTHER" id="PTHR21137:SF40">
    <property type="entry name" value="ODORANT RECEPTOR 56A"/>
    <property type="match status" value="1"/>
</dbReference>
<dbReference type="GO" id="GO:0007165">
    <property type="term" value="P:signal transduction"/>
    <property type="evidence" value="ECO:0007669"/>
    <property type="project" value="UniProtKB-KW"/>
</dbReference>
<evidence type="ECO:0000256" key="2">
    <source>
        <dbReference type="ARBA" id="ARBA00022606"/>
    </source>
</evidence>
<dbReference type="EMBL" id="KM655544">
    <property type="protein sequence ID" value="AIT71994.1"/>
    <property type="molecule type" value="mRNA"/>
</dbReference>
<keyword evidence="7 9" id="KW-0675">Receptor</keyword>
<organism evidence="10">
    <name type="scientific">Ctenopseustis obliquana</name>
    <name type="common">brownheaded leafroller</name>
    <dbReference type="NCBI Taxonomy" id="65030"/>
    <lineage>
        <taxon>Eukaryota</taxon>
        <taxon>Metazoa</taxon>
        <taxon>Ecdysozoa</taxon>
        <taxon>Arthropoda</taxon>
        <taxon>Hexapoda</taxon>
        <taxon>Insecta</taxon>
        <taxon>Pterygota</taxon>
        <taxon>Neoptera</taxon>
        <taxon>Endopterygota</taxon>
        <taxon>Lepidoptera</taxon>
        <taxon>Glossata</taxon>
        <taxon>Ditrysia</taxon>
        <taxon>Tortricoidea</taxon>
        <taxon>Tortricidae</taxon>
        <taxon>Tortricinae</taxon>
        <taxon>Ctenopseustis</taxon>
    </lineage>
</organism>
<evidence type="ECO:0000313" key="10">
    <source>
        <dbReference type="EMBL" id="AIT71994.1"/>
    </source>
</evidence>
<reference evidence="10" key="1">
    <citation type="journal article" date="2014" name="J. Mol. Evol.">
        <title>Pheromone Receptor Evolution in the Cryptic Leafroller Species, Ctenopseustis obliquana and C. herana.</title>
        <authorList>
            <person name="Steinwender B."/>
            <person name="Thrimawithana A.H."/>
            <person name="Crowhurst R.N."/>
            <person name="Newcomb R.D."/>
        </authorList>
    </citation>
    <scope>NUCLEOTIDE SEQUENCE</scope>
</reference>
<evidence type="ECO:0000256" key="3">
    <source>
        <dbReference type="ARBA" id="ARBA00022692"/>
    </source>
</evidence>
<comment type="similarity">
    <text evidence="9">Belongs to the insect chemoreceptor superfamily. Heteromeric odorant receptor channel (TC 1.A.69) family.</text>
</comment>
<evidence type="ECO:0000256" key="9">
    <source>
        <dbReference type="RuleBase" id="RU351113"/>
    </source>
</evidence>
<dbReference type="PANTHER" id="PTHR21137">
    <property type="entry name" value="ODORANT RECEPTOR"/>
    <property type="match status" value="1"/>
</dbReference>
<keyword evidence="2 9" id="KW-0716">Sensory transduction</keyword>
<evidence type="ECO:0000256" key="8">
    <source>
        <dbReference type="ARBA" id="ARBA00023224"/>
    </source>
</evidence>
<keyword evidence="6 9" id="KW-0472">Membrane</keyword>
<accession>A0A097IYK8</accession>
<comment type="caution">
    <text evidence="9">Lacks conserved residue(s) required for the propagation of feature annotation.</text>
</comment>
<dbReference type="GO" id="GO:0005549">
    <property type="term" value="F:odorant binding"/>
    <property type="evidence" value="ECO:0007669"/>
    <property type="project" value="InterPro"/>
</dbReference>
<feature type="transmembrane region" description="Helical" evidence="9">
    <location>
        <begin position="368"/>
        <end position="387"/>
    </location>
</feature>
<sequence length="402" mass="45545">MLKKYVSRLQDPNHPLLGPTLWGLQSWGMWQPNSGLSRIIYNLIHLAAILFVLSQYIELWLIRNDRESALRNLSVTMLSSVCVVKAGTFVSRQRHWRDVINFVSTLERSQLKKTDKTTHDVIEGYTKYSRSVTYFYWSLVTATVFTLILAPLGVYLSSAEQRQLMGNGTIPYPEIMSSWFPFEKTKGVGYWVAIVEHSLIIFYGGGIVANYDANAVALMSFFCGQLEVLSANCKAIFGDGSGLVSYSEAMNRIKECHLHHLSLIKYSKILNSLLSPVLFIYVIICSLMICASASQLTNQSTTTMQRIWVAEYLVALIAQLFLYCWHGNKVSFMSERVDRGVYESEWWQCGVRLRRCVLLLGGQLRRTILFAAGPFSTLTVATFVAILKGSYSYYALLSNNED</sequence>
<evidence type="ECO:0000256" key="4">
    <source>
        <dbReference type="ARBA" id="ARBA00022725"/>
    </source>
</evidence>
<evidence type="ECO:0000256" key="1">
    <source>
        <dbReference type="ARBA" id="ARBA00004141"/>
    </source>
</evidence>
<evidence type="ECO:0000256" key="7">
    <source>
        <dbReference type="ARBA" id="ARBA00023170"/>
    </source>
</evidence>
<feature type="transmembrane region" description="Helical" evidence="9">
    <location>
        <begin position="188"/>
        <end position="211"/>
    </location>
</feature>
<evidence type="ECO:0000256" key="5">
    <source>
        <dbReference type="ARBA" id="ARBA00022989"/>
    </source>
</evidence>